<gene>
    <name evidence="2" type="ORF">E4U60_001303</name>
</gene>
<evidence type="ECO:0008006" key="4">
    <source>
        <dbReference type="Google" id="ProtNLM"/>
    </source>
</evidence>
<reference evidence="2 3" key="1">
    <citation type="journal article" date="2020" name="bioRxiv">
        <title>Whole genome comparisons of ergot fungi reveals the divergence and evolution of species within the genus Claviceps are the result of varying mechanisms driving genome evolution and host range expansion.</title>
        <authorList>
            <person name="Wyka S.A."/>
            <person name="Mondo S.J."/>
            <person name="Liu M."/>
            <person name="Dettman J."/>
            <person name="Nalam V."/>
            <person name="Broders K.D."/>
        </authorList>
    </citation>
    <scope>NUCLEOTIDE SEQUENCE [LARGE SCALE GENOMIC DNA]</scope>
    <source>
        <strain evidence="2 3">CCC 1485</strain>
    </source>
</reference>
<feature type="region of interest" description="Disordered" evidence="1">
    <location>
        <begin position="190"/>
        <end position="209"/>
    </location>
</feature>
<feature type="compositionally biased region" description="Basic and acidic residues" evidence="1">
    <location>
        <begin position="255"/>
        <end position="264"/>
    </location>
</feature>
<feature type="compositionally biased region" description="Polar residues" evidence="1">
    <location>
        <begin position="294"/>
        <end position="314"/>
    </location>
</feature>
<accession>A0A9P7MD31</accession>
<sequence>MEARSLNELILLADNPPQYPESPAARVQESLVLYISRVPGTRDVILSTLKPQERNVTGEDVANSLYYVHLEPPEDRSQVKPTRHDADNGPRPLTIPRKPVPNQSGAPSLPVQPPVPAVSEITKLESSNIADSSRRKIGLPSERSDAALPVVLDQHGVVLPSNTRTAKGPTAIKLHTGVPARKPVGARPMSEAYAADSKPTVAPTARWSTPLTQPLEDILAIGKDPIDQRSPGSPLDKPFQYHGGGASSTVQPSTDRPRAPDNRTSRSTSPRKRNNVPLTAENGTPFSLRIVRRNPSSNHQANVARVSSRQLETSENGDERDVPLATASLHPSINVEISTSGYFHFRYVSRNNAALASASGVHRSANNDFVISRQLLMEYSQTLTKKLQKTYQRLEQTSLNKLNRYRSGSTGSLASVGSDVSGDAEVLVTDGPPPPGMKPRGYTFSSPWDGKCEFRTGQAGRSLICRHKPHDVGNNYMNPLVADQNMKASASQGRLVSDLRFNLPASEIFAERGEQWKGNFGKFFKAGGGAGAGDSAFHGGNDNDHGDGSVSPFKLNLGTERAGGGARGREAKLGKLIVYDEGLKMLDLVVAANMGIWWRAWEKNF</sequence>
<feature type="region of interest" description="Disordered" evidence="1">
    <location>
        <begin position="71"/>
        <end position="114"/>
    </location>
</feature>
<comment type="caution">
    <text evidence="2">The sequence shown here is derived from an EMBL/GenBank/DDBJ whole genome shotgun (WGS) entry which is preliminary data.</text>
</comment>
<proteinExistence type="predicted"/>
<name>A0A9P7MD31_9HYPO</name>
<dbReference type="Proteomes" id="UP000706124">
    <property type="component" value="Unassembled WGS sequence"/>
</dbReference>
<dbReference type="EMBL" id="SRPO01000150">
    <property type="protein sequence ID" value="KAG5938614.1"/>
    <property type="molecule type" value="Genomic_DNA"/>
</dbReference>
<evidence type="ECO:0000313" key="3">
    <source>
        <dbReference type="Proteomes" id="UP000706124"/>
    </source>
</evidence>
<protein>
    <recommendedName>
        <fullName evidence="4">Oxidoreductase-like protein</fullName>
    </recommendedName>
</protein>
<keyword evidence="3" id="KW-1185">Reference proteome</keyword>
<organism evidence="2 3">
    <name type="scientific">Claviceps pazoutovae</name>
    <dbReference type="NCBI Taxonomy" id="1649127"/>
    <lineage>
        <taxon>Eukaryota</taxon>
        <taxon>Fungi</taxon>
        <taxon>Dikarya</taxon>
        <taxon>Ascomycota</taxon>
        <taxon>Pezizomycotina</taxon>
        <taxon>Sordariomycetes</taxon>
        <taxon>Hypocreomycetidae</taxon>
        <taxon>Hypocreales</taxon>
        <taxon>Clavicipitaceae</taxon>
        <taxon>Claviceps</taxon>
    </lineage>
</organism>
<dbReference type="OrthoDB" id="5426191at2759"/>
<evidence type="ECO:0000256" key="1">
    <source>
        <dbReference type="SAM" id="MobiDB-lite"/>
    </source>
</evidence>
<evidence type="ECO:0000313" key="2">
    <source>
        <dbReference type="EMBL" id="KAG5938614.1"/>
    </source>
</evidence>
<feature type="region of interest" description="Disordered" evidence="1">
    <location>
        <begin position="224"/>
        <end position="319"/>
    </location>
</feature>
<feature type="compositionally biased region" description="Basic and acidic residues" evidence="1">
    <location>
        <begin position="71"/>
        <end position="88"/>
    </location>
</feature>
<dbReference type="AlphaFoldDB" id="A0A9P7MD31"/>